<dbReference type="AlphaFoldDB" id="A0AAJ1WVN3"/>
<keyword evidence="2" id="KW-0456">Lyase</keyword>
<evidence type="ECO:0000313" key="2">
    <source>
        <dbReference type="EMBL" id="MDQ0543342.1"/>
    </source>
</evidence>
<reference evidence="2" key="1">
    <citation type="submission" date="2023-07" db="EMBL/GenBank/DDBJ databases">
        <title>Genomic Encyclopedia of Type Strains, Phase IV (KMG-IV): sequencing the most valuable type-strain genomes for metagenomic binning, comparative biology and taxonomic classification.</title>
        <authorList>
            <person name="Goeker M."/>
        </authorList>
    </citation>
    <scope>NUCLEOTIDE SEQUENCE</scope>
    <source>
        <strain evidence="2">DSM 19569</strain>
    </source>
</reference>
<accession>A0AAJ1WVN3</accession>
<name>A0AAJ1WVN3_9HYPH</name>
<feature type="domain" description="Tetrapyrrole biosynthesis uroporphyrinogen III synthase" evidence="1">
    <location>
        <begin position="15"/>
        <end position="227"/>
    </location>
</feature>
<protein>
    <submittedName>
        <fullName evidence="2">Uroporphyrinogen-III synthase</fullName>
        <ecNumber evidence="2">4.2.1.75</ecNumber>
    </submittedName>
</protein>
<dbReference type="EMBL" id="JAUSWL010000003">
    <property type="protein sequence ID" value="MDQ0543342.1"/>
    <property type="molecule type" value="Genomic_DNA"/>
</dbReference>
<comment type="caution">
    <text evidence="2">The sequence shown here is derived from an EMBL/GenBank/DDBJ whole genome shotgun (WGS) entry which is preliminary data.</text>
</comment>
<evidence type="ECO:0000313" key="3">
    <source>
        <dbReference type="Proteomes" id="UP001223420"/>
    </source>
</evidence>
<dbReference type="RefSeq" id="WP_230366143.1">
    <property type="nucleotide sequence ID" value="NZ_JAJALK010000004.1"/>
</dbReference>
<dbReference type="GO" id="GO:0033014">
    <property type="term" value="P:tetrapyrrole biosynthetic process"/>
    <property type="evidence" value="ECO:0007669"/>
    <property type="project" value="InterPro"/>
</dbReference>
<organism evidence="2 3">
    <name type="scientific">Methylobacterium brachiatum</name>
    <dbReference type="NCBI Taxonomy" id="269660"/>
    <lineage>
        <taxon>Bacteria</taxon>
        <taxon>Pseudomonadati</taxon>
        <taxon>Pseudomonadota</taxon>
        <taxon>Alphaproteobacteria</taxon>
        <taxon>Hyphomicrobiales</taxon>
        <taxon>Methylobacteriaceae</taxon>
        <taxon>Methylobacterium</taxon>
    </lineage>
</organism>
<proteinExistence type="predicted"/>
<sequence>MRVWVARPEPGASRTGAALAARGHAPLVAPVLAVRPTGAAPPEGPFDGLLLTSANAVPALRDAAALRGLPVFAVGARTAALARAAGLGPVREGSGDAAGLAALVAESLPPGARLLHATGAERKAEPGSSLAAAGFAVAILVAYAAEPVPALPDAVNAALAAGALDAALHYSRRSAAVALALADQSGHGGAFRRLRHYCLSADVAFPLEAAGVAVHFVAGRPRETDLLDALAPRLGDGAR</sequence>
<dbReference type="Gene3D" id="3.40.50.10090">
    <property type="match status" value="2"/>
</dbReference>
<dbReference type="CDD" id="cd06578">
    <property type="entry name" value="HemD"/>
    <property type="match status" value="1"/>
</dbReference>
<dbReference type="InterPro" id="IPR036108">
    <property type="entry name" value="4pyrrol_syn_uPrphyn_synt_sf"/>
</dbReference>
<dbReference type="GO" id="GO:0004852">
    <property type="term" value="F:uroporphyrinogen-III synthase activity"/>
    <property type="evidence" value="ECO:0007669"/>
    <property type="project" value="UniProtKB-EC"/>
</dbReference>
<dbReference type="EC" id="4.2.1.75" evidence="2"/>
<gene>
    <name evidence="2" type="ORF">QO001_002268</name>
</gene>
<dbReference type="Pfam" id="PF02602">
    <property type="entry name" value="HEM4"/>
    <property type="match status" value="1"/>
</dbReference>
<evidence type="ECO:0000259" key="1">
    <source>
        <dbReference type="Pfam" id="PF02602"/>
    </source>
</evidence>
<dbReference type="InterPro" id="IPR003754">
    <property type="entry name" value="4pyrrol_synth_uPrphyn_synth"/>
</dbReference>
<dbReference type="SUPFAM" id="SSF69618">
    <property type="entry name" value="HemD-like"/>
    <property type="match status" value="1"/>
</dbReference>
<dbReference type="Proteomes" id="UP001223420">
    <property type="component" value="Unassembled WGS sequence"/>
</dbReference>